<evidence type="ECO:0000256" key="4">
    <source>
        <dbReference type="ARBA" id="ARBA00023143"/>
    </source>
</evidence>
<evidence type="ECO:0000256" key="2">
    <source>
        <dbReference type="ARBA" id="ARBA00009677"/>
    </source>
</evidence>
<evidence type="ECO:0000256" key="5">
    <source>
        <dbReference type="ARBA" id="ARBA00024934"/>
    </source>
</evidence>
<evidence type="ECO:0000259" key="7">
    <source>
        <dbReference type="Pfam" id="PF00460"/>
    </source>
</evidence>
<dbReference type="AlphaFoldDB" id="A0A2S6IJX9"/>
<dbReference type="NCBIfam" id="TIGR01396">
    <property type="entry name" value="FlgB"/>
    <property type="match status" value="1"/>
</dbReference>
<sequence length="116" mass="12024">MSDLTSVALHTALNGLQARQRAIADNVANINTPGYLANKVSFEDSLASAVRSGSAAAAATSGIATRKSLEPTRENGNNVNLEQETLSNISTGLSYQTALNALGSKYSLLRTAISGQ</sequence>
<keyword evidence="4 6" id="KW-0975">Bacterial flagellum</keyword>
<keyword evidence="8" id="KW-0969">Cilium</keyword>
<keyword evidence="8" id="KW-0966">Cell projection</keyword>
<comment type="caution">
    <text evidence="8">The sequence shown here is derived from an EMBL/GenBank/DDBJ whole genome shotgun (WGS) entry which is preliminary data.</text>
</comment>
<proteinExistence type="inferred from homology"/>
<dbReference type="Proteomes" id="UP000239485">
    <property type="component" value="Unassembled WGS sequence"/>
</dbReference>
<dbReference type="PIRSF" id="PIRSF002889">
    <property type="entry name" value="Rod_FlgB"/>
    <property type="match status" value="1"/>
</dbReference>
<dbReference type="GO" id="GO:0071973">
    <property type="term" value="P:bacterial-type flagellum-dependent cell motility"/>
    <property type="evidence" value="ECO:0007669"/>
    <property type="project" value="InterPro"/>
</dbReference>
<accession>A0A2S6IJX9</accession>
<dbReference type="EMBL" id="PTJD01000007">
    <property type="protein sequence ID" value="PPK94508.1"/>
    <property type="molecule type" value="Genomic_DNA"/>
</dbReference>
<dbReference type="PROSITE" id="PS00588">
    <property type="entry name" value="FLAGELLA_BB_ROD"/>
    <property type="match status" value="1"/>
</dbReference>
<organism evidence="8 9">
    <name type="scientific">Kineococcus xinjiangensis</name>
    <dbReference type="NCBI Taxonomy" id="512762"/>
    <lineage>
        <taxon>Bacteria</taxon>
        <taxon>Bacillati</taxon>
        <taxon>Actinomycetota</taxon>
        <taxon>Actinomycetes</taxon>
        <taxon>Kineosporiales</taxon>
        <taxon>Kineosporiaceae</taxon>
        <taxon>Kineococcus</taxon>
    </lineage>
</organism>
<protein>
    <recommendedName>
        <fullName evidence="3 6">Flagellar basal body rod protein FlgB</fullName>
    </recommendedName>
</protein>
<dbReference type="InterPro" id="IPR001444">
    <property type="entry name" value="Flag_bb_rod_N"/>
</dbReference>
<dbReference type="OrthoDB" id="9788334at2"/>
<comment type="similarity">
    <text evidence="2 6">Belongs to the flagella basal body rod proteins family.</text>
</comment>
<dbReference type="InterPro" id="IPR019776">
    <property type="entry name" value="Flagellar_basal_body_rod_CS"/>
</dbReference>
<gene>
    <name evidence="8" type="ORF">CLV92_10710</name>
</gene>
<evidence type="ECO:0000256" key="1">
    <source>
        <dbReference type="ARBA" id="ARBA00004117"/>
    </source>
</evidence>
<comment type="subunit">
    <text evidence="6">The basal body constitutes a major portion of the flagellar organelle and consists of a number of rings mounted on a central rod.</text>
</comment>
<reference evidence="8 9" key="1">
    <citation type="submission" date="2018-02" db="EMBL/GenBank/DDBJ databases">
        <title>Genomic Encyclopedia of Archaeal and Bacterial Type Strains, Phase II (KMG-II): from individual species to whole genera.</title>
        <authorList>
            <person name="Goeker M."/>
        </authorList>
    </citation>
    <scope>NUCLEOTIDE SEQUENCE [LARGE SCALE GENOMIC DNA]</scope>
    <source>
        <strain evidence="8 9">DSM 22857</strain>
    </source>
</reference>
<evidence type="ECO:0000313" key="9">
    <source>
        <dbReference type="Proteomes" id="UP000239485"/>
    </source>
</evidence>
<keyword evidence="9" id="KW-1185">Reference proteome</keyword>
<dbReference type="Pfam" id="PF00460">
    <property type="entry name" value="Flg_bb_rod"/>
    <property type="match status" value="1"/>
</dbReference>
<comment type="function">
    <text evidence="5 6">Structural component of flagellum, the bacterial motility apparatus. Part of the rod structure of flagellar basal body.</text>
</comment>
<dbReference type="InterPro" id="IPR006300">
    <property type="entry name" value="FlgB"/>
</dbReference>
<keyword evidence="8" id="KW-0282">Flagellum</keyword>
<feature type="domain" description="Flagellar basal body rod protein N-terminal" evidence="7">
    <location>
        <begin position="11"/>
        <end position="35"/>
    </location>
</feature>
<dbReference type="GO" id="GO:0030694">
    <property type="term" value="C:bacterial-type flagellum basal body, rod"/>
    <property type="evidence" value="ECO:0007669"/>
    <property type="project" value="InterPro"/>
</dbReference>
<comment type="subcellular location">
    <subcellularLocation>
        <location evidence="1 6">Bacterial flagellum basal body</location>
    </subcellularLocation>
</comment>
<dbReference type="RefSeq" id="WP_104432842.1">
    <property type="nucleotide sequence ID" value="NZ_PTJD01000007.1"/>
</dbReference>
<evidence type="ECO:0000256" key="3">
    <source>
        <dbReference type="ARBA" id="ARBA00014376"/>
    </source>
</evidence>
<evidence type="ECO:0000313" key="8">
    <source>
        <dbReference type="EMBL" id="PPK94508.1"/>
    </source>
</evidence>
<name>A0A2S6IJX9_9ACTN</name>
<evidence type="ECO:0000256" key="6">
    <source>
        <dbReference type="PIRNR" id="PIRNR002889"/>
    </source>
</evidence>